<comment type="similarity">
    <text evidence="2">Belongs to the TMEM175 family.</text>
</comment>
<evidence type="ECO:0000256" key="12">
    <source>
        <dbReference type="ARBA" id="ARBA00034430"/>
    </source>
</evidence>
<evidence type="ECO:0000256" key="1">
    <source>
        <dbReference type="ARBA" id="ARBA00004141"/>
    </source>
</evidence>
<keyword evidence="9" id="KW-0406">Ion transport</keyword>
<comment type="subcellular location">
    <subcellularLocation>
        <location evidence="1">Membrane</location>
        <topology evidence="1">Multi-pass membrane protein</topology>
    </subcellularLocation>
</comment>
<evidence type="ECO:0000256" key="2">
    <source>
        <dbReference type="ARBA" id="ARBA00006920"/>
    </source>
</evidence>
<feature type="transmembrane region" description="Helical" evidence="13">
    <location>
        <begin position="38"/>
        <end position="58"/>
    </location>
</feature>
<proteinExistence type="inferred from homology"/>
<keyword evidence="8 13" id="KW-1133">Transmembrane helix</keyword>
<keyword evidence="7" id="KW-0630">Potassium</keyword>
<dbReference type="EMBL" id="FNOT01000001">
    <property type="protein sequence ID" value="SDX34925.1"/>
    <property type="molecule type" value="Genomic_DNA"/>
</dbReference>
<dbReference type="GO" id="GO:0016020">
    <property type="term" value="C:membrane"/>
    <property type="evidence" value="ECO:0007669"/>
    <property type="project" value="UniProtKB-SubCell"/>
</dbReference>
<organism evidence="14 15">
    <name type="scientific">Geodermatophilus africanus</name>
    <dbReference type="NCBI Taxonomy" id="1137993"/>
    <lineage>
        <taxon>Bacteria</taxon>
        <taxon>Bacillati</taxon>
        <taxon>Actinomycetota</taxon>
        <taxon>Actinomycetes</taxon>
        <taxon>Geodermatophilales</taxon>
        <taxon>Geodermatophilaceae</taxon>
        <taxon>Geodermatophilus</taxon>
    </lineage>
</organism>
<name>A0A1H3AZB8_9ACTN</name>
<evidence type="ECO:0000313" key="14">
    <source>
        <dbReference type="EMBL" id="SDX34925.1"/>
    </source>
</evidence>
<keyword evidence="11" id="KW-0407">Ion channel</keyword>
<dbReference type="GO" id="GO:0015252">
    <property type="term" value="F:proton channel activity"/>
    <property type="evidence" value="ECO:0007669"/>
    <property type="project" value="InterPro"/>
</dbReference>
<evidence type="ECO:0000256" key="3">
    <source>
        <dbReference type="ARBA" id="ARBA00022448"/>
    </source>
</evidence>
<gene>
    <name evidence="14" type="ORF">SAMN05660209_00242</name>
</gene>
<evidence type="ECO:0000256" key="4">
    <source>
        <dbReference type="ARBA" id="ARBA00022538"/>
    </source>
</evidence>
<keyword evidence="6" id="KW-0631">Potassium channel</keyword>
<evidence type="ECO:0000256" key="8">
    <source>
        <dbReference type="ARBA" id="ARBA00022989"/>
    </source>
</evidence>
<dbReference type="InterPro" id="IPR010617">
    <property type="entry name" value="TMEM175-like"/>
</dbReference>
<evidence type="ECO:0000256" key="11">
    <source>
        <dbReference type="ARBA" id="ARBA00023303"/>
    </source>
</evidence>
<keyword evidence="3" id="KW-0813">Transport</keyword>
<dbReference type="GO" id="GO:0005267">
    <property type="term" value="F:potassium channel activity"/>
    <property type="evidence" value="ECO:0007669"/>
    <property type="project" value="UniProtKB-KW"/>
</dbReference>
<accession>A0A1H3AZB8</accession>
<evidence type="ECO:0000256" key="10">
    <source>
        <dbReference type="ARBA" id="ARBA00023136"/>
    </source>
</evidence>
<keyword evidence="5 13" id="KW-0812">Transmembrane</keyword>
<evidence type="ECO:0000256" key="13">
    <source>
        <dbReference type="SAM" id="Phobius"/>
    </source>
</evidence>
<evidence type="ECO:0000256" key="9">
    <source>
        <dbReference type="ARBA" id="ARBA00023065"/>
    </source>
</evidence>
<dbReference type="Proteomes" id="UP000198921">
    <property type="component" value="Unassembled WGS sequence"/>
</dbReference>
<protein>
    <submittedName>
        <fullName evidence="14">Uncharacterized membrane protein</fullName>
    </submittedName>
</protein>
<keyword evidence="4" id="KW-0633">Potassium transport</keyword>
<feature type="transmembrane region" description="Helical" evidence="13">
    <location>
        <begin position="141"/>
        <end position="165"/>
    </location>
</feature>
<dbReference type="Pfam" id="PF06736">
    <property type="entry name" value="TMEM175"/>
    <property type="match status" value="1"/>
</dbReference>
<reference evidence="15" key="1">
    <citation type="submission" date="2016-10" db="EMBL/GenBank/DDBJ databases">
        <authorList>
            <person name="Varghese N."/>
            <person name="Submissions S."/>
        </authorList>
    </citation>
    <scope>NUCLEOTIDE SEQUENCE [LARGE SCALE GENOMIC DNA]</scope>
    <source>
        <strain evidence="15">DSM 45422</strain>
    </source>
</reference>
<dbReference type="PANTHER" id="PTHR31462:SF5">
    <property type="entry name" value="ENDOSOMAL_LYSOSOMAL PROTON CHANNEL TMEM175"/>
    <property type="match status" value="1"/>
</dbReference>
<feature type="transmembrane region" description="Helical" evidence="13">
    <location>
        <begin position="110"/>
        <end position="129"/>
    </location>
</feature>
<evidence type="ECO:0000256" key="6">
    <source>
        <dbReference type="ARBA" id="ARBA00022826"/>
    </source>
</evidence>
<evidence type="ECO:0000313" key="15">
    <source>
        <dbReference type="Proteomes" id="UP000198921"/>
    </source>
</evidence>
<keyword evidence="15" id="KW-1185">Reference proteome</keyword>
<evidence type="ECO:0000256" key="7">
    <source>
        <dbReference type="ARBA" id="ARBA00022958"/>
    </source>
</evidence>
<keyword evidence="10 13" id="KW-0472">Membrane</keyword>
<dbReference type="PANTHER" id="PTHR31462">
    <property type="entry name" value="ENDOSOMAL/LYSOSOMAL POTASSIUM CHANNEL TMEM175"/>
    <property type="match status" value="1"/>
</dbReference>
<comment type="catalytic activity">
    <reaction evidence="12">
        <text>K(+)(in) = K(+)(out)</text>
        <dbReference type="Rhea" id="RHEA:29463"/>
        <dbReference type="ChEBI" id="CHEBI:29103"/>
    </reaction>
</comment>
<feature type="transmembrane region" description="Helical" evidence="13">
    <location>
        <begin position="186"/>
        <end position="215"/>
    </location>
</feature>
<dbReference type="AlphaFoldDB" id="A0A1H3AZB8"/>
<sequence>MVLGVLDVALQLGLRPHHPGAVTPSLRRVRTDRGLDRLITFLDAVVAIAITLLVLPLVDVIPDEGATVDLGDLLAEEAGRFGAFALSFAVIAQQWLVHHRIVERVGSYDMPFVLVNLLWTLTIVLLPFATEVAAVYGDSRLAIGIYIGTMTLSSACLTLLTLFLVRHPSLRRHGADPAEDDLPGALLVTGTFVLALVVGVAVPAIGYLALLLLFLPDRVRRLLARRAG</sequence>
<evidence type="ECO:0000256" key="5">
    <source>
        <dbReference type="ARBA" id="ARBA00022692"/>
    </source>
</evidence>
<dbReference type="STRING" id="1137993.SAMN05660209_00242"/>